<sequence>MWSDGGMAERGVPVTVRVWARLQDEQRAEVIDALFAALLETVSPGSRVLGSEPVVGVHREPRAVLAHLDVLPEDAERVVAAILDLDGVLPAGSQIEINGATAPFGRLQGLGLYLNGTQLGEDAYAHGDLQATADALAEAAGDAGALWSHWMGPAETAFYFYGPDAGELCERLAVIVPDLPLLQRSRFAVLPTHD</sequence>
<dbReference type="AlphaFoldDB" id="A0A4Q2EIS8"/>
<dbReference type="Proteomes" id="UP000290624">
    <property type="component" value="Unassembled WGS sequence"/>
</dbReference>
<gene>
    <name evidence="1" type="ORF">C1706_04955</name>
</gene>
<comment type="caution">
    <text evidence="1">The sequence shown here is derived from an EMBL/GenBank/DDBJ whole genome shotgun (WGS) entry which is preliminary data.</text>
</comment>
<evidence type="ECO:0000313" key="2">
    <source>
        <dbReference type="Proteomes" id="UP000290624"/>
    </source>
</evidence>
<accession>A0A4Q2EIS8</accession>
<name>A0A4Q2EIS8_9ACTN</name>
<proteinExistence type="predicted"/>
<dbReference type="EMBL" id="PPCV01000003">
    <property type="protein sequence ID" value="RXW32522.1"/>
    <property type="molecule type" value="Genomic_DNA"/>
</dbReference>
<keyword evidence="2" id="KW-1185">Reference proteome</keyword>
<protein>
    <submittedName>
        <fullName evidence="1">Uncharacterized protein</fullName>
    </submittedName>
</protein>
<organism evidence="1 2">
    <name type="scientific">Propioniciclava flava</name>
    <dbReference type="NCBI Taxonomy" id="2072026"/>
    <lineage>
        <taxon>Bacteria</taxon>
        <taxon>Bacillati</taxon>
        <taxon>Actinomycetota</taxon>
        <taxon>Actinomycetes</taxon>
        <taxon>Propionibacteriales</taxon>
        <taxon>Propionibacteriaceae</taxon>
        <taxon>Propioniciclava</taxon>
    </lineage>
</organism>
<evidence type="ECO:0000313" key="1">
    <source>
        <dbReference type="EMBL" id="RXW32522.1"/>
    </source>
</evidence>
<reference evidence="1 2" key="1">
    <citation type="submission" date="2018-01" db="EMBL/GenBank/DDBJ databases">
        <title>Lactibacter flavus gen. nov., sp. nov., a novel bacterium of the family Propionibacteriaceae isolated from raw milk and dairy products.</title>
        <authorList>
            <person name="Wenning M."/>
            <person name="Breitenwieser F."/>
            <person name="Huptas C."/>
            <person name="von Neubeck M."/>
            <person name="Busse H.-J."/>
            <person name="Scherer S."/>
        </authorList>
    </citation>
    <scope>NUCLEOTIDE SEQUENCE [LARGE SCALE GENOMIC DNA]</scope>
    <source>
        <strain evidence="1 2">VG341</strain>
    </source>
</reference>